<reference evidence="1" key="2">
    <citation type="submission" date="2020-09" db="EMBL/GenBank/DDBJ databases">
        <authorList>
            <person name="Sun Q."/>
            <person name="Ohkuma M."/>
        </authorList>
    </citation>
    <scope>NUCLEOTIDE SEQUENCE</scope>
    <source>
        <strain evidence="1">JCM 15325</strain>
    </source>
</reference>
<evidence type="ECO:0008006" key="3">
    <source>
        <dbReference type="Google" id="ProtNLM"/>
    </source>
</evidence>
<gene>
    <name evidence="1" type="ORF">GCM10007968_02150</name>
</gene>
<protein>
    <recommendedName>
        <fullName evidence="3">DUF2507 domain-containing protein</fullName>
    </recommendedName>
</protein>
<reference evidence="1" key="1">
    <citation type="journal article" date="2014" name="Int. J. Syst. Evol. Microbiol.">
        <title>Complete genome sequence of Corynebacterium casei LMG S-19264T (=DSM 44701T), isolated from a smear-ripened cheese.</title>
        <authorList>
            <consortium name="US DOE Joint Genome Institute (JGI-PGF)"/>
            <person name="Walter F."/>
            <person name="Albersmeier A."/>
            <person name="Kalinowski J."/>
            <person name="Ruckert C."/>
        </authorList>
    </citation>
    <scope>NUCLEOTIDE SEQUENCE</scope>
    <source>
        <strain evidence="1">JCM 15325</strain>
    </source>
</reference>
<dbReference type="SUPFAM" id="SSF111126">
    <property type="entry name" value="Ligand-binding domain in the NO signalling and Golgi transport"/>
    <property type="match status" value="1"/>
</dbReference>
<evidence type="ECO:0000313" key="2">
    <source>
        <dbReference type="Proteomes" id="UP000654670"/>
    </source>
</evidence>
<dbReference type="InterPro" id="IPR024096">
    <property type="entry name" value="NO_sig/Golgi_transp_ligand-bd"/>
</dbReference>
<accession>A0A917VXG1</accession>
<dbReference type="RefSeq" id="WP_188800972.1">
    <property type="nucleotide sequence ID" value="NZ_BMOK01000001.1"/>
</dbReference>
<comment type="caution">
    <text evidence="1">The sequence shown here is derived from an EMBL/GenBank/DDBJ whole genome shotgun (WGS) entry which is preliminary data.</text>
</comment>
<dbReference type="Pfam" id="PF10702">
    <property type="entry name" value="DUF2507"/>
    <property type="match status" value="1"/>
</dbReference>
<dbReference type="AlphaFoldDB" id="A0A917VXG1"/>
<organism evidence="1 2">
    <name type="scientific">Sporolactobacillus putidus</name>
    <dbReference type="NCBI Taxonomy" id="492735"/>
    <lineage>
        <taxon>Bacteria</taxon>
        <taxon>Bacillati</taxon>
        <taxon>Bacillota</taxon>
        <taxon>Bacilli</taxon>
        <taxon>Bacillales</taxon>
        <taxon>Sporolactobacillaceae</taxon>
        <taxon>Sporolactobacillus</taxon>
    </lineage>
</organism>
<dbReference type="EMBL" id="BMOK01000001">
    <property type="protein sequence ID" value="GGL41800.1"/>
    <property type="molecule type" value="Genomic_DNA"/>
</dbReference>
<keyword evidence="2" id="KW-1185">Reference proteome</keyword>
<dbReference type="Gene3D" id="3.30.1380.20">
    <property type="entry name" value="Trafficking protein particle complex subunit 3"/>
    <property type="match status" value="1"/>
</dbReference>
<sequence>MTRGDIYPQPEHFGDASVPAFGYELIRNELISELLGEEAASILYWSGRKIGRHYPLNSEEQLTEFFAQAGWGTLTLVDKGKNKITFDCRSALIESRIKDYPESVVFTLEAGFIAEQMQRILGFVAETYTEIRTGREKKVIFSVKWDAKDSVDRSIEAAE</sequence>
<proteinExistence type="predicted"/>
<dbReference type="Proteomes" id="UP000654670">
    <property type="component" value="Unassembled WGS sequence"/>
</dbReference>
<name>A0A917VXG1_9BACL</name>
<evidence type="ECO:0000313" key="1">
    <source>
        <dbReference type="EMBL" id="GGL41800.1"/>
    </source>
</evidence>
<dbReference type="InterPro" id="IPR019642">
    <property type="entry name" value="DUF2507"/>
</dbReference>